<dbReference type="PANTHER" id="PTHR22600">
    <property type="entry name" value="BETA-HEXOSAMINIDASE"/>
    <property type="match status" value="1"/>
</dbReference>
<evidence type="ECO:0000259" key="5">
    <source>
        <dbReference type="Pfam" id="PF00728"/>
    </source>
</evidence>
<protein>
    <recommendedName>
        <fullName evidence="3">beta-N-acetylhexosaminidase</fullName>
        <ecNumber evidence="3">3.2.1.52</ecNumber>
    </recommendedName>
</protein>
<dbReference type="InterPro" id="IPR017853">
    <property type="entry name" value="GH"/>
</dbReference>
<comment type="caution">
    <text evidence="6">The sequence shown here is derived from an EMBL/GenBank/DDBJ whole genome shotgun (WGS) entry which is preliminary data.</text>
</comment>
<sequence length="178" mass="20810">MKNEEELQSFFVQKIGNYLQKKGRLLVGWDEILDGGKLGGSETIMYWRGWGAKGVEKAAQQGFKIISSPTTCCYFDYNYELINTKKVYMYEPVPEGTSDKIAENYIGVQANFWSHIDRYEDRIDQQLFPRLFALSETAWSDPQNKDWSRFKKTAKMQSEELRASQVNCYYDKSLYNPE</sequence>
<dbReference type="GO" id="GO:0004563">
    <property type="term" value="F:beta-N-acetylhexosaminidase activity"/>
    <property type="evidence" value="ECO:0007669"/>
    <property type="project" value="UniProtKB-EC"/>
</dbReference>
<dbReference type="GO" id="GO:0030203">
    <property type="term" value="P:glycosaminoglycan metabolic process"/>
    <property type="evidence" value="ECO:0007669"/>
    <property type="project" value="TreeGrafter"/>
</dbReference>
<keyword evidence="4" id="KW-0378">Hydrolase</keyword>
<evidence type="ECO:0000256" key="1">
    <source>
        <dbReference type="ARBA" id="ARBA00001231"/>
    </source>
</evidence>
<proteinExistence type="inferred from homology"/>
<dbReference type="GO" id="GO:0005975">
    <property type="term" value="P:carbohydrate metabolic process"/>
    <property type="evidence" value="ECO:0007669"/>
    <property type="project" value="InterPro"/>
</dbReference>
<dbReference type="EMBL" id="VSSQ01068453">
    <property type="protein sequence ID" value="MPN20644.1"/>
    <property type="molecule type" value="Genomic_DNA"/>
</dbReference>
<evidence type="ECO:0000313" key="6">
    <source>
        <dbReference type="EMBL" id="MPN20644.1"/>
    </source>
</evidence>
<gene>
    <name evidence="6" type="ORF">SDC9_168023</name>
</gene>
<dbReference type="Gene3D" id="3.20.20.80">
    <property type="entry name" value="Glycosidases"/>
    <property type="match status" value="1"/>
</dbReference>
<dbReference type="InterPro" id="IPR015883">
    <property type="entry name" value="Glyco_hydro_20_cat"/>
</dbReference>
<accession>A0A645G989</accession>
<dbReference type="EC" id="3.2.1.52" evidence="3"/>
<dbReference type="AlphaFoldDB" id="A0A645G989"/>
<feature type="domain" description="Glycoside hydrolase family 20 catalytic" evidence="5">
    <location>
        <begin position="2"/>
        <end position="141"/>
    </location>
</feature>
<comment type="catalytic activity">
    <reaction evidence="1">
        <text>Hydrolysis of terminal non-reducing N-acetyl-D-hexosamine residues in N-acetyl-beta-D-hexosaminides.</text>
        <dbReference type="EC" id="3.2.1.52"/>
    </reaction>
</comment>
<organism evidence="6">
    <name type="scientific">bioreactor metagenome</name>
    <dbReference type="NCBI Taxonomy" id="1076179"/>
    <lineage>
        <taxon>unclassified sequences</taxon>
        <taxon>metagenomes</taxon>
        <taxon>ecological metagenomes</taxon>
    </lineage>
</organism>
<dbReference type="PANTHER" id="PTHR22600:SF57">
    <property type="entry name" value="BETA-N-ACETYLHEXOSAMINIDASE"/>
    <property type="match status" value="1"/>
</dbReference>
<dbReference type="SUPFAM" id="SSF51445">
    <property type="entry name" value="(Trans)glycosidases"/>
    <property type="match status" value="1"/>
</dbReference>
<evidence type="ECO:0000256" key="3">
    <source>
        <dbReference type="ARBA" id="ARBA00012663"/>
    </source>
</evidence>
<dbReference type="InterPro" id="IPR025705">
    <property type="entry name" value="Beta_hexosaminidase_sua/sub"/>
</dbReference>
<dbReference type="Pfam" id="PF00728">
    <property type="entry name" value="Glyco_hydro_20"/>
    <property type="match status" value="1"/>
</dbReference>
<reference evidence="6" key="1">
    <citation type="submission" date="2019-08" db="EMBL/GenBank/DDBJ databases">
        <authorList>
            <person name="Kucharzyk K."/>
            <person name="Murdoch R.W."/>
            <person name="Higgins S."/>
            <person name="Loffler F."/>
        </authorList>
    </citation>
    <scope>NUCLEOTIDE SEQUENCE</scope>
</reference>
<evidence type="ECO:0000256" key="4">
    <source>
        <dbReference type="ARBA" id="ARBA00022801"/>
    </source>
</evidence>
<evidence type="ECO:0000256" key="2">
    <source>
        <dbReference type="ARBA" id="ARBA00006285"/>
    </source>
</evidence>
<comment type="similarity">
    <text evidence="2">Belongs to the glycosyl hydrolase 20 family.</text>
</comment>
<name>A0A645G989_9ZZZZ</name>
<dbReference type="GO" id="GO:0016020">
    <property type="term" value="C:membrane"/>
    <property type="evidence" value="ECO:0007669"/>
    <property type="project" value="TreeGrafter"/>
</dbReference>